<proteinExistence type="predicted"/>
<organism evidence="2 3">
    <name type="scientific">Bacillus clarus</name>
    <dbReference type="NCBI Taxonomy" id="2338372"/>
    <lineage>
        <taxon>Bacteria</taxon>
        <taxon>Bacillati</taxon>
        <taxon>Bacillota</taxon>
        <taxon>Bacilli</taxon>
        <taxon>Bacillales</taxon>
        <taxon>Bacillaceae</taxon>
        <taxon>Bacillus</taxon>
        <taxon>Bacillus cereus group</taxon>
    </lineage>
</organism>
<gene>
    <name evidence="2" type="ORF">DJ93_5886</name>
</gene>
<reference evidence="2 3" key="1">
    <citation type="submission" date="2014-04" db="EMBL/GenBank/DDBJ databases">
        <authorList>
            <person name="Bishop-Lilly K.A."/>
            <person name="Broomall S.M."/>
            <person name="Chain P.S."/>
            <person name="Chertkov O."/>
            <person name="Coyne S.R."/>
            <person name="Daligault H.E."/>
            <person name="Davenport K.W."/>
            <person name="Erkkila T."/>
            <person name="Frey K.G."/>
            <person name="Gibbons H.S."/>
            <person name="Gu W."/>
            <person name="Jaissle J."/>
            <person name="Johnson S.L."/>
            <person name="Koroleva G.I."/>
            <person name="Ladner J.T."/>
            <person name="Lo C.-C."/>
            <person name="Minogue T.D."/>
            <person name="Munk C."/>
            <person name="Palacios G.F."/>
            <person name="Redden C.L."/>
            <person name="Rosenzweig C.N."/>
            <person name="Scholz M.B."/>
            <person name="Teshima H."/>
            <person name="Xu Y."/>
        </authorList>
    </citation>
    <scope>NUCLEOTIDE SEQUENCE [LARGE SCALE GENOMIC DNA]</scope>
    <source>
        <strain evidence="2 3">BHP</strain>
    </source>
</reference>
<dbReference type="PATRIC" id="fig|1405.8.peg.57"/>
<feature type="transmembrane region" description="Helical" evidence="1">
    <location>
        <begin position="21"/>
        <end position="45"/>
    </location>
</feature>
<sequence length="48" mass="5610">MRQENMTKTQAHFSEIDENPFGFFVGFRNACILALPIWAIVFWIGSKF</sequence>
<dbReference type="Proteomes" id="UP000029389">
    <property type="component" value="Unassembled WGS sequence"/>
</dbReference>
<evidence type="ECO:0000256" key="1">
    <source>
        <dbReference type="SAM" id="Phobius"/>
    </source>
</evidence>
<keyword evidence="1" id="KW-0812">Transmembrane</keyword>
<keyword evidence="1" id="KW-1133">Transmembrane helix</keyword>
<accession>A0A090Z0G7</accession>
<comment type="caution">
    <text evidence="2">The sequence shown here is derived from an EMBL/GenBank/DDBJ whole genome shotgun (WGS) entry which is preliminary data.</text>
</comment>
<name>A0A090Z0G7_9BACI</name>
<keyword evidence="1" id="KW-0472">Membrane</keyword>
<evidence type="ECO:0000313" key="2">
    <source>
        <dbReference type="EMBL" id="KFN04734.1"/>
    </source>
</evidence>
<dbReference type="AlphaFoldDB" id="A0A090Z0G7"/>
<dbReference type="EMBL" id="JMQC01000007">
    <property type="protein sequence ID" value="KFN04734.1"/>
    <property type="molecule type" value="Genomic_DNA"/>
</dbReference>
<dbReference type="RefSeq" id="WP_181969247.1">
    <property type="nucleotide sequence ID" value="NZ_JMQC01000007.1"/>
</dbReference>
<evidence type="ECO:0000313" key="3">
    <source>
        <dbReference type="Proteomes" id="UP000029389"/>
    </source>
</evidence>
<protein>
    <submittedName>
        <fullName evidence="2">Uncharacterized protein</fullName>
    </submittedName>
</protein>